<dbReference type="GeneID" id="106816925"/>
<dbReference type="Gene3D" id="1.20.58.1070">
    <property type="match status" value="1"/>
</dbReference>
<evidence type="ECO:0000256" key="1">
    <source>
        <dbReference type="ARBA" id="ARBA00004496"/>
    </source>
</evidence>
<reference evidence="10" key="1">
    <citation type="submission" date="2025-08" db="UniProtKB">
        <authorList>
            <consortium name="RefSeq"/>
        </authorList>
    </citation>
    <scope>IDENTIFICATION</scope>
</reference>
<organism evidence="9 10">
    <name type="scientific">Priapulus caudatus</name>
    <name type="common">Priapulid worm</name>
    <dbReference type="NCBI Taxonomy" id="37621"/>
    <lineage>
        <taxon>Eukaryota</taxon>
        <taxon>Metazoa</taxon>
        <taxon>Ecdysozoa</taxon>
        <taxon>Scalidophora</taxon>
        <taxon>Priapulida</taxon>
        <taxon>Priapulimorpha</taxon>
        <taxon>Priapulimorphida</taxon>
        <taxon>Priapulidae</taxon>
        <taxon>Priapulus</taxon>
    </lineage>
</organism>
<gene>
    <name evidence="10" type="primary">LOC106816925</name>
</gene>
<keyword evidence="9" id="KW-1185">Reference proteome</keyword>
<comment type="subunit">
    <text evidence="7">Part of the core SMN complex.</text>
</comment>
<dbReference type="PANTHER" id="PTHR12794:SF0">
    <property type="entry name" value="GEM-ASSOCIATED PROTEIN 2"/>
    <property type="match status" value="1"/>
</dbReference>
<dbReference type="Pfam" id="PF04938">
    <property type="entry name" value="SIP1"/>
    <property type="match status" value="1"/>
</dbReference>
<evidence type="ECO:0000313" key="9">
    <source>
        <dbReference type="Proteomes" id="UP000695022"/>
    </source>
</evidence>
<evidence type="ECO:0000256" key="8">
    <source>
        <dbReference type="SAM" id="MobiDB-lite"/>
    </source>
</evidence>
<evidence type="ECO:0000256" key="2">
    <source>
        <dbReference type="ARBA" id="ARBA00022490"/>
    </source>
</evidence>
<feature type="region of interest" description="Disordered" evidence="8">
    <location>
        <begin position="1"/>
        <end position="23"/>
    </location>
</feature>
<keyword evidence="3 7" id="KW-0507">mRNA processing</keyword>
<dbReference type="PANTHER" id="PTHR12794">
    <property type="entry name" value="GEMIN2"/>
    <property type="match status" value="1"/>
</dbReference>
<evidence type="ECO:0000256" key="3">
    <source>
        <dbReference type="ARBA" id="ARBA00022664"/>
    </source>
</evidence>
<evidence type="ECO:0000256" key="6">
    <source>
        <dbReference type="ARBA" id="ARBA00047179"/>
    </source>
</evidence>
<name>A0ABM1EXY2_PRICU</name>
<evidence type="ECO:0000313" key="10">
    <source>
        <dbReference type="RefSeq" id="XP_014677053.1"/>
    </source>
</evidence>
<sequence>MTGRNAAGLLQPDEQSSRSYDRQNTAAMDSIQPAFYVSDEDVTNDKLPTTGLEYLRRVRKEASTCPDIVVADLDVSPFHCKQTVKVISTNGCQPAPMGYAPSLRWQQVQVAEFSHLRQKLLQFRISKDKGKITKRREELPDAADEFGWYQLCFGHNQLHLAGFKDIDMETSLRQPTNPLLSVMLALDQPTVDELLYNHINWFRESGFSHPQGQWLYALLACLEKPLNPESCHSLRILARLCSSLRATLDTPSHPHLAALNLLLCLVARYFDQGDMLDE</sequence>
<dbReference type="RefSeq" id="XP_014677053.1">
    <property type="nucleotide sequence ID" value="XM_014821567.1"/>
</dbReference>
<dbReference type="Proteomes" id="UP000695022">
    <property type="component" value="Unplaced"/>
</dbReference>
<dbReference type="InterPro" id="IPR017364">
    <property type="entry name" value="GEMIN2"/>
</dbReference>
<evidence type="ECO:0000256" key="4">
    <source>
        <dbReference type="ARBA" id="ARBA00023187"/>
    </source>
</evidence>
<comment type="function">
    <text evidence="7">The SMN complex catalyzes the assembly of small nuclear ribonucleoproteins (snRNPs), the building blocks of the spliceosome, and thereby plays an important role in the splicing of cellular pre-mRNAs.</text>
</comment>
<dbReference type="InterPro" id="IPR035426">
    <property type="entry name" value="Gemin2/Brr1"/>
</dbReference>
<keyword evidence="2 7" id="KW-0963">Cytoplasm</keyword>
<evidence type="ECO:0000256" key="7">
    <source>
        <dbReference type="PIRNR" id="PIRNR038038"/>
    </source>
</evidence>
<dbReference type="PIRSF" id="PIRSF038038">
    <property type="entry name" value="SMN_Gemin2"/>
    <property type="match status" value="1"/>
</dbReference>
<comment type="similarity">
    <text evidence="5 7">Belongs to the gemin-2 family.</text>
</comment>
<proteinExistence type="inferred from homology"/>
<comment type="subcellular location">
    <subcellularLocation>
        <location evidence="1">Cytoplasm</location>
    </subcellularLocation>
</comment>
<keyword evidence="4 7" id="KW-0508">mRNA splicing</keyword>
<protein>
    <recommendedName>
        <fullName evidence="6 7">Gem-associated protein 2</fullName>
    </recommendedName>
</protein>
<accession>A0ABM1EXY2</accession>
<evidence type="ECO:0000256" key="5">
    <source>
        <dbReference type="ARBA" id="ARBA00025758"/>
    </source>
</evidence>